<feature type="domain" description="FAD-binding" evidence="4">
    <location>
        <begin position="2"/>
        <end position="56"/>
    </location>
</feature>
<sequence>MDTDVVIAGAGPAGLRLATELAIAGVRANVVETLETRSGQSKATNLQPRTAEIFALRALFAGVDDQSIGRVEGGGRRNWQLARFEQDDDSVTVYGPEQLRARFLIGCDGGRSTVRKLLGVEFDTCA</sequence>
<keyword evidence="2" id="KW-0285">Flavoprotein</keyword>
<dbReference type="Pfam" id="PF01494">
    <property type="entry name" value="FAD_binding_3"/>
    <property type="match status" value="2"/>
</dbReference>
<reference evidence="5" key="1">
    <citation type="submission" date="2021-03" db="EMBL/GenBank/DDBJ databases">
        <title>Whole genome shotgun sequence of Actinoplanes consettensis NBRC 14913.</title>
        <authorList>
            <person name="Komaki H."/>
            <person name="Tamura T."/>
        </authorList>
    </citation>
    <scope>NUCLEOTIDE SEQUENCE</scope>
    <source>
        <strain evidence="5">NBRC 14913</strain>
    </source>
</reference>
<evidence type="ECO:0000256" key="2">
    <source>
        <dbReference type="ARBA" id="ARBA00022630"/>
    </source>
</evidence>
<dbReference type="AlphaFoldDB" id="A0A919T0Y3"/>
<dbReference type="PANTHER" id="PTHR43004:SF19">
    <property type="entry name" value="BINDING MONOOXYGENASE, PUTATIVE (JCVI)-RELATED"/>
    <property type="match status" value="1"/>
</dbReference>
<evidence type="ECO:0000256" key="1">
    <source>
        <dbReference type="ARBA" id="ARBA00001974"/>
    </source>
</evidence>
<dbReference type="GO" id="GO:0016709">
    <property type="term" value="F:oxidoreductase activity, acting on paired donors, with incorporation or reduction of molecular oxygen, NAD(P)H as one donor, and incorporation of one atom of oxygen"/>
    <property type="evidence" value="ECO:0007669"/>
    <property type="project" value="UniProtKB-ARBA"/>
</dbReference>
<evidence type="ECO:0000256" key="3">
    <source>
        <dbReference type="ARBA" id="ARBA00022827"/>
    </source>
</evidence>
<gene>
    <name evidence="5" type="ORF">Aco04nite_80950</name>
</gene>
<dbReference type="InterPro" id="IPR036188">
    <property type="entry name" value="FAD/NAD-bd_sf"/>
</dbReference>
<dbReference type="InterPro" id="IPR050641">
    <property type="entry name" value="RIFMO-like"/>
</dbReference>
<keyword evidence="3" id="KW-0274">FAD</keyword>
<dbReference type="EMBL" id="BOQP01000050">
    <property type="protein sequence ID" value="GIM82312.1"/>
    <property type="molecule type" value="Genomic_DNA"/>
</dbReference>
<comment type="caution">
    <text evidence="5">The sequence shown here is derived from an EMBL/GenBank/DDBJ whole genome shotgun (WGS) entry which is preliminary data.</text>
</comment>
<dbReference type="PANTHER" id="PTHR43004">
    <property type="entry name" value="TRK SYSTEM POTASSIUM UPTAKE PROTEIN"/>
    <property type="match status" value="1"/>
</dbReference>
<dbReference type="SUPFAM" id="SSF51905">
    <property type="entry name" value="FAD/NAD(P)-binding domain"/>
    <property type="match status" value="1"/>
</dbReference>
<dbReference type="InterPro" id="IPR002938">
    <property type="entry name" value="FAD-bd"/>
</dbReference>
<evidence type="ECO:0000313" key="5">
    <source>
        <dbReference type="EMBL" id="GIM82312.1"/>
    </source>
</evidence>
<proteinExistence type="predicted"/>
<dbReference type="RefSeq" id="WP_213002468.1">
    <property type="nucleotide sequence ID" value="NZ_BAAATW010000018.1"/>
</dbReference>
<protein>
    <recommendedName>
        <fullName evidence="4">FAD-binding domain-containing protein</fullName>
    </recommendedName>
</protein>
<accession>A0A919T0Y3</accession>
<dbReference type="Proteomes" id="UP000680865">
    <property type="component" value="Unassembled WGS sequence"/>
</dbReference>
<evidence type="ECO:0000259" key="4">
    <source>
        <dbReference type="Pfam" id="PF01494"/>
    </source>
</evidence>
<evidence type="ECO:0000313" key="6">
    <source>
        <dbReference type="Proteomes" id="UP000680865"/>
    </source>
</evidence>
<comment type="cofactor">
    <cofactor evidence="1">
        <name>FAD</name>
        <dbReference type="ChEBI" id="CHEBI:57692"/>
    </cofactor>
</comment>
<keyword evidence="6" id="KW-1185">Reference proteome</keyword>
<feature type="domain" description="FAD-binding" evidence="4">
    <location>
        <begin position="80"/>
        <end position="123"/>
    </location>
</feature>
<dbReference type="Gene3D" id="3.50.50.60">
    <property type="entry name" value="FAD/NAD(P)-binding domain"/>
    <property type="match status" value="2"/>
</dbReference>
<dbReference type="GO" id="GO:0071949">
    <property type="term" value="F:FAD binding"/>
    <property type="evidence" value="ECO:0007669"/>
    <property type="project" value="InterPro"/>
</dbReference>
<organism evidence="5 6">
    <name type="scientific">Winogradskya consettensis</name>
    <dbReference type="NCBI Taxonomy" id="113560"/>
    <lineage>
        <taxon>Bacteria</taxon>
        <taxon>Bacillati</taxon>
        <taxon>Actinomycetota</taxon>
        <taxon>Actinomycetes</taxon>
        <taxon>Micromonosporales</taxon>
        <taxon>Micromonosporaceae</taxon>
        <taxon>Winogradskya</taxon>
    </lineage>
</organism>
<name>A0A919T0Y3_9ACTN</name>